<comment type="caution">
    <text evidence="1">The sequence shown here is derived from an EMBL/GenBank/DDBJ whole genome shotgun (WGS) entry which is preliminary data.</text>
</comment>
<evidence type="ECO:0000313" key="2">
    <source>
        <dbReference type="Proteomes" id="UP000290572"/>
    </source>
</evidence>
<proteinExistence type="predicted"/>
<accession>A0A498LKA1</accession>
<dbReference type="Proteomes" id="UP000290572">
    <property type="component" value="Unassembled WGS sequence"/>
</dbReference>
<evidence type="ECO:0000313" key="1">
    <source>
        <dbReference type="EMBL" id="RXN08799.1"/>
    </source>
</evidence>
<sequence>MDYIRFKLICFLKRHLGTCLLCGAGEQEEIVYKQVRREYESEAGANNLLAGSAPAHAGQQARALLGSRAAPHAWYGHTEQRRTAGVGTSLEDRFGGGREVPALSSVGSGGRWLAGTEQAYGGQQPAGFKGADANFQ</sequence>
<name>A0A498LKA1_LABRO</name>
<keyword evidence="2" id="KW-1185">Reference proteome</keyword>
<gene>
    <name evidence="1" type="ORF">ROHU_011338</name>
</gene>
<dbReference type="AlphaFoldDB" id="A0A498LKA1"/>
<organism evidence="1 2">
    <name type="scientific">Labeo rohita</name>
    <name type="common">Indian major carp</name>
    <name type="synonym">Cyprinus rohita</name>
    <dbReference type="NCBI Taxonomy" id="84645"/>
    <lineage>
        <taxon>Eukaryota</taxon>
        <taxon>Metazoa</taxon>
        <taxon>Chordata</taxon>
        <taxon>Craniata</taxon>
        <taxon>Vertebrata</taxon>
        <taxon>Euteleostomi</taxon>
        <taxon>Actinopterygii</taxon>
        <taxon>Neopterygii</taxon>
        <taxon>Teleostei</taxon>
        <taxon>Ostariophysi</taxon>
        <taxon>Cypriniformes</taxon>
        <taxon>Cyprinidae</taxon>
        <taxon>Labeoninae</taxon>
        <taxon>Labeonini</taxon>
        <taxon>Labeo</taxon>
    </lineage>
</organism>
<protein>
    <submittedName>
        <fullName evidence="1">Uncharacterized protein</fullName>
    </submittedName>
</protein>
<reference evidence="1 2" key="1">
    <citation type="submission" date="2018-03" db="EMBL/GenBank/DDBJ databases">
        <title>Draft genome sequence of Rohu Carp (Labeo rohita).</title>
        <authorList>
            <person name="Das P."/>
            <person name="Kushwaha B."/>
            <person name="Joshi C.G."/>
            <person name="Kumar D."/>
            <person name="Nagpure N.S."/>
            <person name="Sahoo L."/>
            <person name="Das S.P."/>
            <person name="Bit A."/>
            <person name="Patnaik S."/>
            <person name="Meher P.K."/>
            <person name="Jayasankar P."/>
            <person name="Koringa P.G."/>
            <person name="Patel N.V."/>
            <person name="Hinsu A.T."/>
            <person name="Kumar R."/>
            <person name="Pandey M."/>
            <person name="Agarwal S."/>
            <person name="Srivastava S."/>
            <person name="Singh M."/>
            <person name="Iquebal M.A."/>
            <person name="Jaiswal S."/>
            <person name="Angadi U.B."/>
            <person name="Kumar N."/>
            <person name="Raza M."/>
            <person name="Shah T.M."/>
            <person name="Rai A."/>
            <person name="Jena J.K."/>
        </authorList>
    </citation>
    <scope>NUCLEOTIDE SEQUENCE [LARGE SCALE GENOMIC DNA]</scope>
    <source>
        <strain evidence="1">DASCIFA01</strain>
        <tissue evidence="1">Testis</tissue>
    </source>
</reference>
<dbReference type="EMBL" id="QBIY01013297">
    <property type="protein sequence ID" value="RXN08799.1"/>
    <property type="molecule type" value="Genomic_DNA"/>
</dbReference>